<accession>A0A0U2VWR4</accession>
<comment type="subcellular location">
    <subcellularLocation>
        <location evidence="1">Membrane</location>
        <topology evidence="1">Multi-pass membrane protein</topology>
    </subcellularLocation>
</comment>
<dbReference type="EMBL" id="CP013652">
    <property type="protein sequence ID" value="ALS25142.1"/>
    <property type="molecule type" value="Genomic_DNA"/>
</dbReference>
<dbReference type="PANTHER" id="PTHR39157:SF1">
    <property type="entry name" value="DOXX FAMILY PROTEIN"/>
    <property type="match status" value="1"/>
</dbReference>
<organism evidence="5 6">
    <name type="scientific">Paenibacillus naphthalenovorans</name>
    <dbReference type="NCBI Taxonomy" id="162209"/>
    <lineage>
        <taxon>Bacteria</taxon>
        <taxon>Bacillati</taxon>
        <taxon>Bacillota</taxon>
        <taxon>Bacilli</taxon>
        <taxon>Bacillales</taxon>
        <taxon>Paenibacillaceae</taxon>
        <taxon>Paenibacillus</taxon>
    </lineage>
</organism>
<gene>
    <name evidence="5" type="ORF">IJ22_48800</name>
</gene>
<evidence type="ECO:0000256" key="3">
    <source>
        <dbReference type="ARBA" id="ARBA00022989"/>
    </source>
</evidence>
<evidence type="ECO:0000256" key="2">
    <source>
        <dbReference type="ARBA" id="ARBA00022692"/>
    </source>
</evidence>
<evidence type="ECO:0000256" key="4">
    <source>
        <dbReference type="ARBA" id="ARBA00023136"/>
    </source>
</evidence>
<dbReference type="STRING" id="162209.IJ22_48800"/>
<evidence type="ECO:0000313" key="5">
    <source>
        <dbReference type="EMBL" id="ALS25142.1"/>
    </source>
</evidence>
<protein>
    <submittedName>
        <fullName evidence="5">Crp/Fnr family transcriptional regulator</fullName>
    </submittedName>
</protein>
<dbReference type="AlphaFoldDB" id="A0A0U2VWR4"/>
<dbReference type="InterPro" id="IPR032808">
    <property type="entry name" value="DoxX"/>
</dbReference>
<keyword evidence="2" id="KW-0812">Transmembrane</keyword>
<evidence type="ECO:0000313" key="6">
    <source>
        <dbReference type="Proteomes" id="UP000061660"/>
    </source>
</evidence>
<keyword evidence="4" id="KW-0472">Membrane</keyword>
<dbReference type="Pfam" id="PF07681">
    <property type="entry name" value="DoxX"/>
    <property type="match status" value="1"/>
</dbReference>
<dbReference type="PATRIC" id="fig|162209.4.peg.5153"/>
<reference evidence="6" key="1">
    <citation type="submission" date="2015-12" db="EMBL/GenBank/DDBJ databases">
        <title>Complete genome sequences of two moderately thermophilic Paenibacillus species.</title>
        <authorList>
            <person name="Butler R.III."/>
            <person name="Wang J."/>
            <person name="Stark B.C."/>
            <person name="Pombert J.-F."/>
        </authorList>
    </citation>
    <scope>NUCLEOTIDE SEQUENCE [LARGE SCALE GENOMIC DNA]</scope>
    <source>
        <strain evidence="6">32O-Y</strain>
    </source>
</reference>
<sequence>MMNVLREHVYAAGLLLVLRIYLGWMWLTSGWHKLTGEFDSTGFLNNAINKPVLDRATNELIYPNYTAFLNHFALPNAKLINFIIPLGETLVGLGLILGALTTAAAGFGLLMNFMFLFAGTVSTNPWMILLGGIVLVAGANAGKFGADYYLLPLLRKWFHLNYRNGGHNPIAKSRMKVPAHK</sequence>
<dbReference type="Proteomes" id="UP000061660">
    <property type="component" value="Chromosome"/>
</dbReference>
<dbReference type="RefSeq" id="WP_074727423.1">
    <property type="nucleotide sequence ID" value="NZ_BJCS01000009.1"/>
</dbReference>
<dbReference type="KEGG" id="pnp:IJ22_48800"/>
<reference evidence="5 6" key="2">
    <citation type="journal article" date="2016" name="Genome Announc.">
        <title>Complete Genome Sequences of Two Interactive Moderate Thermophiles, Paenibacillus napthalenovorans 32O-Y and Paenibacillus sp. 32O-W.</title>
        <authorList>
            <person name="Butler R.R.III."/>
            <person name="Wang J."/>
            <person name="Stark B.C."/>
            <person name="Pombert J.F."/>
        </authorList>
    </citation>
    <scope>NUCLEOTIDE SEQUENCE [LARGE SCALE GENOMIC DNA]</scope>
    <source>
        <strain evidence="5 6">32O-Y</strain>
    </source>
</reference>
<dbReference type="GO" id="GO:0016020">
    <property type="term" value="C:membrane"/>
    <property type="evidence" value="ECO:0007669"/>
    <property type="project" value="UniProtKB-SubCell"/>
</dbReference>
<keyword evidence="3" id="KW-1133">Transmembrane helix</keyword>
<evidence type="ECO:0000256" key="1">
    <source>
        <dbReference type="ARBA" id="ARBA00004141"/>
    </source>
</evidence>
<dbReference type="PANTHER" id="PTHR39157">
    <property type="entry name" value="INTEGRAL MEMBRANE PROTEIN-RELATED"/>
    <property type="match status" value="1"/>
</dbReference>
<keyword evidence="6" id="KW-1185">Reference proteome</keyword>
<proteinExistence type="predicted"/>
<name>A0A0U2VWR4_9BACL</name>